<organism evidence="9 10">
    <name type="scientific">Roseitalea porphyridii</name>
    <dbReference type="NCBI Taxonomy" id="1852022"/>
    <lineage>
        <taxon>Bacteria</taxon>
        <taxon>Pseudomonadati</taxon>
        <taxon>Pseudomonadota</taxon>
        <taxon>Alphaproteobacteria</taxon>
        <taxon>Hyphomicrobiales</taxon>
        <taxon>Ahrensiaceae</taxon>
        <taxon>Roseitalea</taxon>
    </lineage>
</organism>
<dbReference type="Pfam" id="PF00460">
    <property type="entry name" value="Flg_bb_rod"/>
    <property type="match status" value="1"/>
</dbReference>
<evidence type="ECO:0000256" key="6">
    <source>
        <dbReference type="RuleBase" id="RU362062"/>
    </source>
</evidence>
<dbReference type="Pfam" id="PF06429">
    <property type="entry name" value="Flg_bbr_C"/>
    <property type="match status" value="1"/>
</dbReference>
<feature type="domain" description="Flagellar basal-body/hook protein C-terminal" evidence="8">
    <location>
        <begin position="91"/>
        <end position="134"/>
    </location>
</feature>
<evidence type="ECO:0000256" key="1">
    <source>
        <dbReference type="ARBA" id="ARBA00004117"/>
    </source>
</evidence>
<evidence type="ECO:0000256" key="2">
    <source>
        <dbReference type="ARBA" id="ARBA00009677"/>
    </source>
</evidence>
<dbReference type="PANTHER" id="PTHR30435">
    <property type="entry name" value="FLAGELLAR PROTEIN"/>
    <property type="match status" value="1"/>
</dbReference>
<dbReference type="Proteomes" id="UP000293719">
    <property type="component" value="Chromosome"/>
</dbReference>
<dbReference type="InterPro" id="IPR010930">
    <property type="entry name" value="Flg_bb/hook_C_dom"/>
</dbReference>
<dbReference type="EMBL" id="CP036532">
    <property type="protein sequence ID" value="QBK30484.1"/>
    <property type="molecule type" value="Genomic_DNA"/>
</dbReference>
<keyword evidence="4 6" id="KW-0975">Bacterial flagellum</keyword>
<comment type="subcellular location">
    <subcellularLocation>
        <location evidence="1 6">Bacterial flagellum basal body</location>
    </subcellularLocation>
</comment>
<feature type="domain" description="Flagellar basal body rod protein N-terminal" evidence="7">
    <location>
        <begin position="8"/>
        <end position="36"/>
    </location>
</feature>
<dbReference type="PROSITE" id="PS00588">
    <property type="entry name" value="FLAGELLA_BB_ROD"/>
    <property type="match status" value="1"/>
</dbReference>
<dbReference type="KEGG" id="rpod:E0E05_07655"/>
<dbReference type="GO" id="GO:0071978">
    <property type="term" value="P:bacterial-type flagellum-dependent swarming motility"/>
    <property type="evidence" value="ECO:0007669"/>
    <property type="project" value="TreeGrafter"/>
</dbReference>
<dbReference type="RefSeq" id="WP_131616175.1">
    <property type="nucleotide sequence ID" value="NZ_CP036532.1"/>
</dbReference>
<reference evidence="9 10" key="1">
    <citation type="journal article" date="2017" name="Int. J. Syst. Evol. Microbiol.">
        <title>Roseitalea porphyridii gen. nov., sp. nov., isolated from a red alga, and reclassification of Hoeflea suaedae Chung et al. 2013 as Pseudohoeflea suaedae gen. nov., comb. nov.</title>
        <authorList>
            <person name="Hyeon J.W."/>
            <person name="Jeong S.E."/>
            <person name="Baek K."/>
            <person name="Jeon C.O."/>
        </authorList>
    </citation>
    <scope>NUCLEOTIDE SEQUENCE [LARGE SCALE GENOMIC DNA]</scope>
    <source>
        <strain evidence="9 10">MA7-20</strain>
    </source>
</reference>
<dbReference type="GO" id="GO:0030694">
    <property type="term" value="C:bacterial-type flagellum basal body, rod"/>
    <property type="evidence" value="ECO:0007669"/>
    <property type="project" value="UniProtKB-UniRule"/>
</dbReference>
<keyword evidence="10" id="KW-1185">Reference proteome</keyword>
<keyword evidence="9" id="KW-0966">Cell projection</keyword>
<dbReference type="PANTHER" id="PTHR30435:SF2">
    <property type="entry name" value="FLAGELLAR BASAL-BODY ROD PROTEIN FLGC"/>
    <property type="match status" value="1"/>
</dbReference>
<evidence type="ECO:0000313" key="9">
    <source>
        <dbReference type="EMBL" id="QBK30484.1"/>
    </source>
</evidence>
<dbReference type="InterPro" id="IPR006299">
    <property type="entry name" value="FlgC"/>
</dbReference>
<comment type="similarity">
    <text evidence="2">Belongs to the flagella basal body rod proteins family.</text>
</comment>
<evidence type="ECO:0000259" key="7">
    <source>
        <dbReference type="Pfam" id="PF00460"/>
    </source>
</evidence>
<keyword evidence="9" id="KW-0969">Cilium</keyword>
<accession>A0A4P6V1D0</accession>
<evidence type="ECO:0000256" key="3">
    <source>
        <dbReference type="ARBA" id="ARBA00017941"/>
    </source>
</evidence>
<evidence type="ECO:0000313" key="10">
    <source>
        <dbReference type="Proteomes" id="UP000293719"/>
    </source>
</evidence>
<protein>
    <recommendedName>
        <fullName evidence="3 6">Flagellar basal-body rod protein FlgC</fullName>
    </recommendedName>
</protein>
<name>A0A4P6V1D0_9HYPH</name>
<comment type="subunit">
    <text evidence="5 6">The basal body constitutes a major portion of the flagellar organelle and consists of four rings (L,P,S, and M) mounted on a central rod. The rod consists of about 26 subunits of FlgG in the distal portion, and FlgB, FlgC and FlgF are thought to build up the proximal portion of the rod with about 6 subunits each.</text>
</comment>
<evidence type="ECO:0000259" key="8">
    <source>
        <dbReference type="Pfam" id="PF06429"/>
    </source>
</evidence>
<evidence type="ECO:0000256" key="5">
    <source>
        <dbReference type="ARBA" id="ARBA00025933"/>
    </source>
</evidence>
<evidence type="ECO:0000256" key="4">
    <source>
        <dbReference type="ARBA" id="ARBA00023143"/>
    </source>
</evidence>
<sequence length="138" mass="14962">MDALTASLKVAGSGLHAESTRLRVVSENIANASSTGDTPGADPYARKTIAFQSALDRASQVSMVEIDKIGVDRTAFVQEFDPSHPAADPDGYVKLPNVNPIVEMADMREANRSYQANLQVLKQARELISMTIDLMRGR</sequence>
<dbReference type="InterPro" id="IPR019776">
    <property type="entry name" value="Flagellar_basal_body_rod_CS"/>
</dbReference>
<proteinExistence type="inferred from homology"/>
<keyword evidence="9" id="KW-0282">Flagellum</keyword>
<dbReference type="AlphaFoldDB" id="A0A4P6V1D0"/>
<gene>
    <name evidence="9" type="primary">flgC</name>
    <name evidence="9" type="ORF">E0E05_07655</name>
</gene>
<dbReference type="NCBIfam" id="TIGR01395">
    <property type="entry name" value="FlgC"/>
    <property type="match status" value="1"/>
</dbReference>
<dbReference type="OrthoDB" id="9813951at2"/>
<dbReference type="GeneID" id="90767167"/>
<dbReference type="InterPro" id="IPR001444">
    <property type="entry name" value="Flag_bb_rod_N"/>
</dbReference>